<evidence type="ECO:0000256" key="7">
    <source>
        <dbReference type="PIRSR" id="PIRSR001092-1"/>
    </source>
</evidence>
<comment type="function">
    <text evidence="1">Alpha-L-fucosidase is responsible for hydrolyzing the alpha-1,6-linked fucose joined to the reducing-end N-acetylglucosamine of the carbohydrate moieties of glycoproteins.</text>
</comment>
<dbReference type="InterPro" id="IPR016286">
    <property type="entry name" value="FUC_metazoa-typ"/>
</dbReference>
<organism evidence="9 10">
    <name type="scientific">Pelagicoccus albus</name>
    <dbReference type="NCBI Taxonomy" id="415222"/>
    <lineage>
        <taxon>Bacteria</taxon>
        <taxon>Pseudomonadati</taxon>
        <taxon>Verrucomicrobiota</taxon>
        <taxon>Opitutia</taxon>
        <taxon>Puniceicoccales</taxon>
        <taxon>Pelagicoccaceae</taxon>
        <taxon>Pelagicoccus</taxon>
    </lineage>
</organism>
<keyword evidence="4" id="KW-0732">Signal</keyword>
<dbReference type="EMBL" id="JACHVC010000013">
    <property type="protein sequence ID" value="MBC2607514.1"/>
    <property type="molecule type" value="Genomic_DNA"/>
</dbReference>
<dbReference type="GO" id="GO:0016139">
    <property type="term" value="P:glycoside catabolic process"/>
    <property type="evidence" value="ECO:0007669"/>
    <property type="project" value="TreeGrafter"/>
</dbReference>
<keyword evidence="6" id="KW-0326">Glycosidase</keyword>
<reference evidence="9 10" key="1">
    <citation type="submission" date="2020-07" db="EMBL/GenBank/DDBJ databases">
        <authorList>
            <person name="Feng X."/>
        </authorList>
    </citation>
    <scope>NUCLEOTIDE SEQUENCE [LARGE SCALE GENOMIC DNA]</scope>
    <source>
        <strain evidence="9 10">JCM23202</strain>
    </source>
</reference>
<name>A0A7X1B891_9BACT</name>
<dbReference type="InterPro" id="IPR017853">
    <property type="entry name" value="GH"/>
</dbReference>
<dbReference type="GO" id="GO:0006004">
    <property type="term" value="P:fucose metabolic process"/>
    <property type="evidence" value="ECO:0007669"/>
    <property type="project" value="InterPro"/>
</dbReference>
<gene>
    <name evidence="9" type="ORF">H5P27_15785</name>
</gene>
<evidence type="ECO:0000313" key="10">
    <source>
        <dbReference type="Proteomes" id="UP000526501"/>
    </source>
</evidence>
<evidence type="ECO:0000256" key="5">
    <source>
        <dbReference type="ARBA" id="ARBA00022801"/>
    </source>
</evidence>
<dbReference type="Proteomes" id="UP000526501">
    <property type="component" value="Unassembled WGS sequence"/>
</dbReference>
<dbReference type="PANTHER" id="PTHR10030">
    <property type="entry name" value="ALPHA-L-FUCOSIDASE"/>
    <property type="match status" value="1"/>
</dbReference>
<evidence type="ECO:0000256" key="4">
    <source>
        <dbReference type="ARBA" id="ARBA00022729"/>
    </source>
</evidence>
<dbReference type="AlphaFoldDB" id="A0A7X1B891"/>
<sequence>MTDAHKLDRYVEDASPVVRERIEEWRDLKFGLLMHWGTYSQLGLIESWPICPEDEGWCLPPTVDNYDSFKTMYESLPYTFNPTKFDPERWAAAAKDAGMKYLVFTTKHHDGFCMFDSQYTDYKITNERVPFSKDPRADVTQEIFDAFRDEDMWIGAYFSKPDWNSEDFWWPRFPAKDRNPNYDVERYPERWQDFVDFTHNQVMELVEDYGGIDLLWFDGGWVKKTEYSDEALPEVPAGYKLVKEPNLDIKMDELVEKVRDVNPDLIVVDRAVPGKNQNYLTPENQVPNEMLPYPWESCIILGGGWSYSLDAEFKSSRELIHLLSDIVAKGGNLLLNIGPGPAGTWYESAYQRLEDIGDWMDINSDSIYETRVVAPYFDGKLRFTQGKAGEIYATYLLDEGEESLPKSIDLGSLEIPAGASVSILGAEGSGVKLSGSKLVLKKDQQSSLPSPYAVVFKIVK</sequence>
<feature type="site" description="May be important for catalysis" evidence="7">
    <location>
        <position position="298"/>
    </location>
</feature>
<dbReference type="InterPro" id="IPR057739">
    <property type="entry name" value="Glyco_hydro_29_N"/>
</dbReference>
<evidence type="ECO:0000256" key="6">
    <source>
        <dbReference type="ARBA" id="ARBA00023295"/>
    </source>
</evidence>
<keyword evidence="5" id="KW-0378">Hydrolase</keyword>
<dbReference type="Gene3D" id="3.20.20.80">
    <property type="entry name" value="Glycosidases"/>
    <property type="match status" value="1"/>
</dbReference>
<dbReference type="PIRSF" id="PIRSF001092">
    <property type="entry name" value="Alpha-L-fucosidase"/>
    <property type="match status" value="1"/>
</dbReference>
<protein>
    <recommendedName>
        <fullName evidence="3">alpha-L-fucosidase</fullName>
        <ecNumber evidence="3">3.2.1.51</ecNumber>
    </recommendedName>
</protein>
<dbReference type="SUPFAM" id="SSF51445">
    <property type="entry name" value="(Trans)glycosidases"/>
    <property type="match status" value="1"/>
</dbReference>
<evidence type="ECO:0000256" key="1">
    <source>
        <dbReference type="ARBA" id="ARBA00004071"/>
    </source>
</evidence>
<dbReference type="SMART" id="SM00812">
    <property type="entry name" value="Alpha_L_fucos"/>
    <property type="match status" value="1"/>
</dbReference>
<dbReference type="GO" id="GO:0004560">
    <property type="term" value="F:alpha-L-fucosidase activity"/>
    <property type="evidence" value="ECO:0007669"/>
    <property type="project" value="InterPro"/>
</dbReference>
<dbReference type="PANTHER" id="PTHR10030:SF37">
    <property type="entry name" value="ALPHA-L-FUCOSIDASE-RELATED"/>
    <property type="match status" value="1"/>
</dbReference>
<keyword evidence="10" id="KW-1185">Reference proteome</keyword>
<feature type="domain" description="Glycoside hydrolase family 29 N-terminal" evidence="8">
    <location>
        <begin position="7"/>
        <end position="364"/>
    </location>
</feature>
<evidence type="ECO:0000259" key="8">
    <source>
        <dbReference type="Pfam" id="PF01120"/>
    </source>
</evidence>
<evidence type="ECO:0000256" key="2">
    <source>
        <dbReference type="ARBA" id="ARBA00007951"/>
    </source>
</evidence>
<comment type="similarity">
    <text evidence="2">Belongs to the glycosyl hydrolase 29 family.</text>
</comment>
<evidence type="ECO:0000256" key="3">
    <source>
        <dbReference type="ARBA" id="ARBA00012662"/>
    </source>
</evidence>
<dbReference type="Pfam" id="PF01120">
    <property type="entry name" value="Alpha_L_fucos"/>
    <property type="match status" value="1"/>
</dbReference>
<comment type="caution">
    <text evidence="9">The sequence shown here is derived from an EMBL/GenBank/DDBJ whole genome shotgun (WGS) entry which is preliminary data.</text>
</comment>
<dbReference type="EC" id="3.2.1.51" evidence="3"/>
<dbReference type="GO" id="GO:0005764">
    <property type="term" value="C:lysosome"/>
    <property type="evidence" value="ECO:0007669"/>
    <property type="project" value="TreeGrafter"/>
</dbReference>
<accession>A0A7X1B891</accession>
<evidence type="ECO:0000313" key="9">
    <source>
        <dbReference type="EMBL" id="MBC2607514.1"/>
    </source>
</evidence>
<dbReference type="InterPro" id="IPR000933">
    <property type="entry name" value="Glyco_hydro_29"/>
</dbReference>
<proteinExistence type="inferred from homology"/>